<evidence type="ECO:0000313" key="4">
    <source>
        <dbReference type="Proteomes" id="UP000444316"/>
    </source>
</evidence>
<dbReference type="GO" id="GO:0016020">
    <property type="term" value="C:membrane"/>
    <property type="evidence" value="ECO:0007669"/>
    <property type="project" value="InterPro"/>
</dbReference>
<organism evidence="3 4">
    <name type="scientific">Duganella fentianensis</name>
    <dbReference type="NCBI Taxonomy" id="2692177"/>
    <lineage>
        <taxon>Bacteria</taxon>
        <taxon>Pseudomonadati</taxon>
        <taxon>Pseudomonadota</taxon>
        <taxon>Betaproteobacteria</taxon>
        <taxon>Burkholderiales</taxon>
        <taxon>Oxalobacteraceae</taxon>
        <taxon>Telluria group</taxon>
        <taxon>Duganella</taxon>
    </lineage>
</organism>
<name>A0A845I1R3_9BURK</name>
<feature type="transmembrane region" description="Helical" evidence="1">
    <location>
        <begin position="12"/>
        <end position="30"/>
    </location>
</feature>
<gene>
    <name evidence="3" type="ORF">GTP23_13305</name>
</gene>
<keyword evidence="1" id="KW-0472">Membrane</keyword>
<dbReference type="AlphaFoldDB" id="A0A845I1R3"/>
<dbReference type="PANTHER" id="PTHR34220:SF7">
    <property type="entry name" value="SENSOR HISTIDINE KINASE YPDA"/>
    <property type="match status" value="1"/>
</dbReference>
<dbReference type="InterPro" id="IPR050640">
    <property type="entry name" value="Bact_2-comp_sensor_kinase"/>
</dbReference>
<feature type="transmembrane region" description="Helical" evidence="1">
    <location>
        <begin position="42"/>
        <end position="60"/>
    </location>
</feature>
<feature type="transmembrane region" description="Helical" evidence="1">
    <location>
        <begin position="116"/>
        <end position="141"/>
    </location>
</feature>
<feature type="transmembrane region" description="Helical" evidence="1">
    <location>
        <begin position="81"/>
        <end position="104"/>
    </location>
</feature>
<dbReference type="SUPFAM" id="SSF55874">
    <property type="entry name" value="ATPase domain of HSP90 chaperone/DNA topoisomerase II/histidine kinase"/>
    <property type="match status" value="1"/>
</dbReference>
<protein>
    <submittedName>
        <fullName evidence="3">Sensor histidine kinase</fullName>
    </submittedName>
</protein>
<dbReference type="InterPro" id="IPR036890">
    <property type="entry name" value="HATPase_C_sf"/>
</dbReference>
<dbReference type="EMBL" id="WWCL01000003">
    <property type="protein sequence ID" value="MYN46027.1"/>
    <property type="molecule type" value="Genomic_DNA"/>
</dbReference>
<dbReference type="PANTHER" id="PTHR34220">
    <property type="entry name" value="SENSOR HISTIDINE KINASE YPDA"/>
    <property type="match status" value="1"/>
</dbReference>
<sequence>MNARSASPERDYWFCQLTGWGVLGLFSILSSSLGDWQSTVRMSAAKLICIVAGLGLSHLWRRHLQRQGWLERRQRLPLASLMAGVAVLTLVQTALLLCTDLVFNHGAIFQDSRADIAFNLFILLLLWFVLFSIWTLCYAVALARRRASRFELEKLQLGVSVKDAELRALQAQINPHFFFNCLNSIRALAYQDADACARAINALASMMRHNLQTHHTALVPLAEELQAVQAYLAMEQLRFDERLVFSVQIEDGVGSTRLPPLVLQTLVENAIRYGVERSSGPCQITLQAQRRAGTVEICVANQGQLAEHSPSTRLGLANARQRLALQCGPGASCTLTAADGWVYATIVLPEQAAC</sequence>
<feature type="domain" description="Signal transduction histidine kinase internal region" evidence="2">
    <location>
        <begin position="164"/>
        <end position="243"/>
    </location>
</feature>
<keyword evidence="1" id="KW-1133">Transmembrane helix</keyword>
<keyword evidence="3" id="KW-0418">Kinase</keyword>
<evidence type="ECO:0000313" key="3">
    <source>
        <dbReference type="EMBL" id="MYN46027.1"/>
    </source>
</evidence>
<dbReference type="Gene3D" id="3.30.565.10">
    <property type="entry name" value="Histidine kinase-like ATPase, C-terminal domain"/>
    <property type="match status" value="1"/>
</dbReference>
<keyword evidence="3" id="KW-0808">Transferase</keyword>
<keyword evidence="1" id="KW-0812">Transmembrane</keyword>
<proteinExistence type="predicted"/>
<dbReference type="RefSeq" id="WP_161035634.1">
    <property type="nucleotide sequence ID" value="NZ_WWCL01000003.1"/>
</dbReference>
<reference evidence="3" key="1">
    <citation type="submission" date="2019-12" db="EMBL/GenBank/DDBJ databases">
        <title>Novel species isolated from a subtropical stream in China.</title>
        <authorList>
            <person name="Lu H."/>
        </authorList>
    </citation>
    <scope>NUCLEOTIDE SEQUENCE [LARGE SCALE GENOMIC DNA]</scope>
    <source>
        <strain evidence="3">FT93W</strain>
    </source>
</reference>
<accession>A0A845I1R3</accession>
<dbReference type="Proteomes" id="UP000444316">
    <property type="component" value="Unassembled WGS sequence"/>
</dbReference>
<keyword evidence="4" id="KW-1185">Reference proteome</keyword>
<evidence type="ECO:0000256" key="1">
    <source>
        <dbReference type="SAM" id="Phobius"/>
    </source>
</evidence>
<comment type="caution">
    <text evidence="3">The sequence shown here is derived from an EMBL/GenBank/DDBJ whole genome shotgun (WGS) entry which is preliminary data.</text>
</comment>
<dbReference type="Pfam" id="PF06580">
    <property type="entry name" value="His_kinase"/>
    <property type="match status" value="1"/>
</dbReference>
<dbReference type="GO" id="GO:0000155">
    <property type="term" value="F:phosphorelay sensor kinase activity"/>
    <property type="evidence" value="ECO:0007669"/>
    <property type="project" value="InterPro"/>
</dbReference>
<dbReference type="InterPro" id="IPR010559">
    <property type="entry name" value="Sig_transdc_His_kin_internal"/>
</dbReference>
<evidence type="ECO:0000259" key="2">
    <source>
        <dbReference type="Pfam" id="PF06580"/>
    </source>
</evidence>